<comment type="caution">
    <text evidence="1">The sequence shown here is derived from an EMBL/GenBank/DDBJ whole genome shotgun (WGS) entry which is preliminary data.</text>
</comment>
<evidence type="ECO:0000313" key="1">
    <source>
        <dbReference type="EMBL" id="RNA15164.1"/>
    </source>
</evidence>
<reference evidence="1 2" key="1">
    <citation type="journal article" date="2018" name="Sci. Rep.">
        <title>Genomic signatures of local adaptation to the degree of environmental predictability in rotifers.</title>
        <authorList>
            <person name="Franch-Gras L."/>
            <person name="Hahn C."/>
            <person name="Garcia-Roger E.M."/>
            <person name="Carmona M.J."/>
            <person name="Serra M."/>
            <person name="Gomez A."/>
        </authorList>
    </citation>
    <scope>NUCLEOTIDE SEQUENCE [LARGE SCALE GENOMIC DNA]</scope>
    <source>
        <strain evidence="1">HYR1</strain>
    </source>
</reference>
<protein>
    <recommendedName>
        <fullName evidence="3">C2H2-type domain-containing protein</fullName>
    </recommendedName>
</protein>
<keyword evidence="2" id="KW-1185">Reference proteome</keyword>
<proteinExistence type="predicted"/>
<name>A0A3M7QVM2_BRAPC</name>
<dbReference type="Proteomes" id="UP000276133">
    <property type="component" value="Unassembled WGS sequence"/>
</dbReference>
<organism evidence="1 2">
    <name type="scientific">Brachionus plicatilis</name>
    <name type="common">Marine rotifer</name>
    <name type="synonym">Brachionus muelleri</name>
    <dbReference type="NCBI Taxonomy" id="10195"/>
    <lineage>
        <taxon>Eukaryota</taxon>
        <taxon>Metazoa</taxon>
        <taxon>Spiralia</taxon>
        <taxon>Gnathifera</taxon>
        <taxon>Rotifera</taxon>
        <taxon>Eurotatoria</taxon>
        <taxon>Monogononta</taxon>
        <taxon>Pseudotrocha</taxon>
        <taxon>Ploima</taxon>
        <taxon>Brachionidae</taxon>
        <taxon>Brachionus</taxon>
    </lineage>
</organism>
<sequence>MNNKIKLICQYCPKTYVSKAWFDKHLLSCSSKLKILKSFEEESSNSQITGDLLPKFDSLKILHLNKRS</sequence>
<accession>A0A3M7QVM2</accession>
<dbReference type="AlphaFoldDB" id="A0A3M7QVM2"/>
<dbReference type="EMBL" id="REGN01005025">
    <property type="protein sequence ID" value="RNA15164.1"/>
    <property type="molecule type" value="Genomic_DNA"/>
</dbReference>
<gene>
    <name evidence="1" type="ORF">BpHYR1_043982</name>
</gene>
<evidence type="ECO:0000313" key="2">
    <source>
        <dbReference type="Proteomes" id="UP000276133"/>
    </source>
</evidence>
<evidence type="ECO:0008006" key="3">
    <source>
        <dbReference type="Google" id="ProtNLM"/>
    </source>
</evidence>